<dbReference type="Proteomes" id="UP000242519">
    <property type="component" value="Unassembled WGS sequence"/>
</dbReference>
<dbReference type="InParanoid" id="A0A218Z9A7"/>
<accession>A0A218Z9A7</accession>
<reference evidence="3 4" key="1">
    <citation type="submission" date="2017-04" db="EMBL/GenBank/DDBJ databases">
        <title>Draft genome sequence of Marssonina coronaria NL1: causal agent of apple blotch.</title>
        <authorList>
            <person name="Cheng Q."/>
        </authorList>
    </citation>
    <scope>NUCLEOTIDE SEQUENCE [LARGE SCALE GENOMIC DNA]</scope>
    <source>
        <strain evidence="3 4">NL1</strain>
    </source>
</reference>
<dbReference type="PANTHER" id="PTHR12197">
    <property type="entry name" value="HISTONE-LYSINE N-METHYLTRANSFERASE SMYD"/>
    <property type="match status" value="1"/>
</dbReference>
<dbReference type="PANTHER" id="PTHR12197:SF251">
    <property type="entry name" value="EG:BACR7C10.4 PROTEIN"/>
    <property type="match status" value="1"/>
</dbReference>
<comment type="caution">
    <text evidence="3">The sequence shown here is derived from an EMBL/GenBank/DDBJ whole genome shotgun (WGS) entry which is preliminary data.</text>
</comment>
<organism evidence="3 4">
    <name type="scientific">Diplocarpon coronariae</name>
    <dbReference type="NCBI Taxonomy" id="2795749"/>
    <lineage>
        <taxon>Eukaryota</taxon>
        <taxon>Fungi</taxon>
        <taxon>Dikarya</taxon>
        <taxon>Ascomycota</taxon>
        <taxon>Pezizomycotina</taxon>
        <taxon>Leotiomycetes</taxon>
        <taxon>Helotiales</taxon>
        <taxon>Drepanopezizaceae</taxon>
        <taxon>Diplocarpon</taxon>
    </lineage>
</organism>
<dbReference type="Gene3D" id="2.170.270.10">
    <property type="entry name" value="SET domain"/>
    <property type="match status" value="1"/>
</dbReference>
<dbReference type="SUPFAM" id="SSF82199">
    <property type="entry name" value="SET domain"/>
    <property type="match status" value="1"/>
</dbReference>
<gene>
    <name evidence="3" type="ORF">B2J93_9390</name>
</gene>
<evidence type="ECO:0000259" key="2">
    <source>
        <dbReference type="PROSITE" id="PS50280"/>
    </source>
</evidence>
<dbReference type="Pfam" id="PF00856">
    <property type="entry name" value="SET"/>
    <property type="match status" value="1"/>
</dbReference>
<evidence type="ECO:0000313" key="4">
    <source>
        <dbReference type="Proteomes" id="UP000242519"/>
    </source>
</evidence>
<dbReference type="STRING" id="503106.A0A218Z9A7"/>
<evidence type="ECO:0000256" key="1">
    <source>
        <dbReference type="SAM" id="MobiDB-lite"/>
    </source>
</evidence>
<keyword evidence="4" id="KW-1185">Reference proteome</keyword>
<dbReference type="GO" id="GO:0005634">
    <property type="term" value="C:nucleus"/>
    <property type="evidence" value="ECO:0007669"/>
    <property type="project" value="TreeGrafter"/>
</dbReference>
<feature type="region of interest" description="Disordered" evidence="1">
    <location>
        <begin position="712"/>
        <end position="749"/>
    </location>
</feature>
<evidence type="ECO:0000313" key="3">
    <source>
        <dbReference type="EMBL" id="OWP04322.1"/>
    </source>
</evidence>
<dbReference type="InterPro" id="IPR046341">
    <property type="entry name" value="SET_dom_sf"/>
</dbReference>
<dbReference type="EMBL" id="MZNU01000116">
    <property type="protein sequence ID" value="OWP04322.1"/>
    <property type="molecule type" value="Genomic_DNA"/>
</dbReference>
<dbReference type="InterPro" id="IPR001214">
    <property type="entry name" value="SET_dom"/>
</dbReference>
<dbReference type="InterPro" id="IPR050869">
    <property type="entry name" value="H3K4_H4K5_MeTrfase"/>
</dbReference>
<dbReference type="PROSITE" id="PS50280">
    <property type="entry name" value="SET"/>
    <property type="match status" value="1"/>
</dbReference>
<feature type="compositionally biased region" description="Basic and acidic residues" evidence="1">
    <location>
        <begin position="717"/>
        <end position="726"/>
    </location>
</feature>
<feature type="domain" description="SET" evidence="2">
    <location>
        <begin position="374"/>
        <end position="670"/>
    </location>
</feature>
<proteinExistence type="predicted"/>
<name>A0A218Z9A7_9HELO</name>
<dbReference type="AlphaFoldDB" id="A0A218Z9A7"/>
<sequence length="749" mass="83713">MNQLLTPLHLTFADGQFGDTSQIGPVGMSLPPISKTTKAIKLKKKKKKTVQSVFASLYDDEDQVPPIIELGVDIEQSKKIFEVKGPSPEETVRLKTASVEKLEDVSRDTEMEELQEHLAKIDISPDVKVVTKLEPHGIQTDWLGTSQFYVDALVELQKEGGLEGMIRYREALAHDLQFLPYDPTRYIELGLVDVKLGFSDIAAGNAHRALVLIEAALNPDTEFSGIRSHVHEFFRFKFSGYSALAVSDELSHIRRDAYRVLLSGLVGSAAFWDGLVVAREARKLYPDDIEIAELQVDLRDGFLDRVEMFKESGLQSEAEKEDLIQRTRTGKIYQKKYPWMDQDLYSRTPATMREVNKNFPSRECQVKAVAFGGAKPKVAAEGEDVGPLGIFASRDFAQDELILLDRSITGISDVPSSQQKHCDACHGSLMHPYLRQLPLRLACCNNKALFCSTECYRVATKGYHTALCGEDIDWVYGERATAGKVSGIGSRWKAVLFVRVVSIILADLRRSKSTQHPLQHSLVARMAANYPPQGKIPKICDNTHDWHYFENVIAPTKVLLQLGVDIFRDPTWTPEVIQTISWRVENNASMATTNLAGAESRMISLNTNYLFLNHSCDPNLSWHGATPNGDVHISWLRGRDGEILQPGCSAVWCTASRNIKKGEELKISYVGNPMGDEGDKSIEGGRRGKRAWLDKWFENGCGCRVCEEENREDEAQDEKGEAEKEQLGAARLSGEEKPEEPLIQGWTSG</sequence>
<dbReference type="OrthoDB" id="438641at2759"/>
<protein>
    <recommendedName>
        <fullName evidence="2">SET domain-containing protein</fullName>
    </recommendedName>
</protein>